<dbReference type="AlphaFoldDB" id="A0A8J6NA36"/>
<accession>A0A8J6NA36</accession>
<name>A0A8J6NA36_9BACT</name>
<evidence type="ECO:0000313" key="1">
    <source>
        <dbReference type="EMBL" id="MBC8316796.1"/>
    </source>
</evidence>
<evidence type="ECO:0000313" key="2">
    <source>
        <dbReference type="Proteomes" id="UP000614424"/>
    </source>
</evidence>
<comment type="caution">
    <text evidence="1">The sequence shown here is derived from an EMBL/GenBank/DDBJ whole genome shotgun (WGS) entry which is preliminary data.</text>
</comment>
<gene>
    <name evidence="1" type="ORF">H8E41_02755</name>
</gene>
<dbReference type="Proteomes" id="UP000614424">
    <property type="component" value="Unassembled WGS sequence"/>
</dbReference>
<proteinExistence type="predicted"/>
<dbReference type="InterPro" id="IPR018707">
    <property type="entry name" value="LpxR"/>
</dbReference>
<reference evidence="1 2" key="1">
    <citation type="submission" date="2020-08" db="EMBL/GenBank/DDBJ databases">
        <title>Bridging the membrane lipid divide: bacteria of the FCB group superphylum have the potential to synthesize archaeal ether lipids.</title>
        <authorList>
            <person name="Villanueva L."/>
            <person name="Von Meijenfeldt F.A.B."/>
            <person name="Westbye A.B."/>
            <person name="Yadav S."/>
            <person name="Hopmans E.C."/>
            <person name="Dutilh B.E."/>
            <person name="Sinninghe Damste J.S."/>
        </authorList>
    </citation>
    <scope>NUCLEOTIDE SEQUENCE [LARGE SCALE GENOMIC DNA]</scope>
    <source>
        <strain evidence="1">NIOZ-UU47</strain>
    </source>
</reference>
<dbReference type="EMBL" id="JACNJZ010000055">
    <property type="protein sequence ID" value="MBC8316796.1"/>
    <property type="molecule type" value="Genomic_DNA"/>
</dbReference>
<dbReference type="Pfam" id="PF09982">
    <property type="entry name" value="LpxR"/>
    <property type="match status" value="1"/>
</dbReference>
<dbReference type="Gene3D" id="2.40.128.140">
    <property type="entry name" value="Outer membrane protein"/>
    <property type="match status" value="1"/>
</dbReference>
<organism evidence="1 2">
    <name type="scientific">Candidatus Desulfobia pelagia</name>
    <dbReference type="NCBI Taxonomy" id="2841692"/>
    <lineage>
        <taxon>Bacteria</taxon>
        <taxon>Pseudomonadati</taxon>
        <taxon>Thermodesulfobacteriota</taxon>
        <taxon>Desulfobulbia</taxon>
        <taxon>Desulfobulbales</taxon>
        <taxon>Desulfobulbaceae</taxon>
        <taxon>Candidatus Desulfobia</taxon>
    </lineage>
</organism>
<protein>
    <submittedName>
        <fullName evidence="1">Lipid A deacylase LpxR family protein</fullName>
    </submittedName>
</protein>
<sequence length="365" mass="41054">MSALFSKKLNGYTAIAILILLSAYTISYAETVTGEDPEPTAKEKNPGQYKTFLIYFENDLFANTDQYYTNAAKLTWMTKDVREYSDVLPQWLMPATRLAPSVTASSAVTPPLYTVAFTIGQDIYTPDNIESYTLIENERPYAGWLYGGLALHRKTPSHLDTFELTLGIVGPSALGEESQNTVHRYRDLDEANGWDHALNDEPGFLLSWQRHDRMLSVEKTNGFCVDLIPHYGITLGNVLTTVNTGAETRIGYRIPKDFGTSLIRPGSILSDPYSGAEDANTRFLGFHFFFGVDGRAVARNIFLDGNTWEDSHSVDKKTFVMDAYGGMALHYQCIKLTYTHVWRSKEFTGQDKPQLFGSLSLRYTF</sequence>
<dbReference type="InterPro" id="IPR037107">
    <property type="entry name" value="Put_OMP_sf"/>
</dbReference>